<reference evidence="1" key="1">
    <citation type="submission" date="2023-12" db="EMBL/GenBank/DDBJ databases">
        <title>Genome assembly of Anisodus tanguticus.</title>
        <authorList>
            <person name="Wang Y.-J."/>
        </authorList>
    </citation>
    <scope>NUCLEOTIDE SEQUENCE</scope>
    <source>
        <strain evidence="1">KB-2021</strain>
        <tissue evidence="1">Leaf</tissue>
    </source>
</reference>
<gene>
    <name evidence="1" type="ORF">RND71_038968</name>
</gene>
<dbReference type="InterPro" id="IPR036398">
    <property type="entry name" value="CA_dom_sf"/>
</dbReference>
<dbReference type="AlphaFoldDB" id="A0AAE1R394"/>
<dbReference type="SUPFAM" id="SSF51069">
    <property type="entry name" value="Carbonic anhydrase"/>
    <property type="match status" value="1"/>
</dbReference>
<name>A0AAE1R394_9SOLA</name>
<protein>
    <submittedName>
        <fullName evidence="1">Uncharacterized protein</fullName>
    </submittedName>
</protein>
<organism evidence="1 2">
    <name type="scientific">Anisodus tanguticus</name>
    <dbReference type="NCBI Taxonomy" id="243964"/>
    <lineage>
        <taxon>Eukaryota</taxon>
        <taxon>Viridiplantae</taxon>
        <taxon>Streptophyta</taxon>
        <taxon>Embryophyta</taxon>
        <taxon>Tracheophyta</taxon>
        <taxon>Spermatophyta</taxon>
        <taxon>Magnoliopsida</taxon>
        <taxon>eudicotyledons</taxon>
        <taxon>Gunneridae</taxon>
        <taxon>Pentapetalae</taxon>
        <taxon>asterids</taxon>
        <taxon>lamiids</taxon>
        <taxon>Solanales</taxon>
        <taxon>Solanaceae</taxon>
        <taxon>Solanoideae</taxon>
        <taxon>Hyoscyameae</taxon>
        <taxon>Anisodus</taxon>
    </lineage>
</organism>
<evidence type="ECO:0000313" key="2">
    <source>
        <dbReference type="Proteomes" id="UP001291623"/>
    </source>
</evidence>
<accession>A0AAE1R394</accession>
<dbReference type="Gene3D" id="3.10.200.10">
    <property type="entry name" value="Alpha carbonic anhydrase"/>
    <property type="match status" value="1"/>
</dbReference>
<comment type="caution">
    <text evidence="1">The sequence shown here is derived from an EMBL/GenBank/DDBJ whole genome shotgun (WGS) entry which is preliminary data.</text>
</comment>
<keyword evidence="2" id="KW-1185">Reference proteome</keyword>
<proteinExistence type="predicted"/>
<sequence>MLQNKLNELARDVATQKETQVQLGTIDTPEIRKHSHKYYTHWFFNNSTILGKVRSISREQVEALRAPLVSTCKRNARPVQPLNGRQIQMYEFNANPSSTIAYED</sequence>
<dbReference type="EMBL" id="JAVYJV010000021">
    <property type="protein sequence ID" value="KAK4343152.1"/>
    <property type="molecule type" value="Genomic_DNA"/>
</dbReference>
<dbReference type="Proteomes" id="UP001291623">
    <property type="component" value="Unassembled WGS sequence"/>
</dbReference>
<evidence type="ECO:0000313" key="1">
    <source>
        <dbReference type="EMBL" id="KAK4343152.1"/>
    </source>
</evidence>